<dbReference type="AlphaFoldDB" id="A0AAD3NSA0"/>
<comment type="caution">
    <text evidence="1">The sequence shown here is derived from an EMBL/GenBank/DDBJ whole genome shotgun (WGS) entry which is preliminary data.</text>
</comment>
<name>A0AAD3NSA0_CRYJA</name>
<evidence type="ECO:0000313" key="2">
    <source>
        <dbReference type="Proteomes" id="UP001234787"/>
    </source>
</evidence>
<sequence length="114" mass="12578">MTCPRGGWEAEAMDALALVPWVPYGGTRLIRAGVTKWSAPLALGKRDGIDSSKTGVAIPYGPRHRKSGSWSRMIGYSDQLESDLLPQLQLLKKQALEKSTSEPQIDVQLQLMDR</sequence>
<evidence type="ECO:0000313" key="1">
    <source>
        <dbReference type="EMBL" id="GLJ58411.1"/>
    </source>
</evidence>
<dbReference type="EMBL" id="BSEH01000374">
    <property type="protein sequence ID" value="GLJ58411.1"/>
    <property type="molecule type" value="Genomic_DNA"/>
</dbReference>
<gene>
    <name evidence="1" type="ORF">SUGI_1447030</name>
</gene>
<keyword evidence="2" id="KW-1185">Reference proteome</keyword>
<accession>A0AAD3NSA0</accession>
<dbReference type="Proteomes" id="UP001234787">
    <property type="component" value="Unassembled WGS sequence"/>
</dbReference>
<protein>
    <submittedName>
        <fullName evidence="1">Uncharacterized protein</fullName>
    </submittedName>
</protein>
<organism evidence="1 2">
    <name type="scientific">Cryptomeria japonica</name>
    <name type="common">Japanese cedar</name>
    <name type="synonym">Cupressus japonica</name>
    <dbReference type="NCBI Taxonomy" id="3369"/>
    <lineage>
        <taxon>Eukaryota</taxon>
        <taxon>Viridiplantae</taxon>
        <taxon>Streptophyta</taxon>
        <taxon>Embryophyta</taxon>
        <taxon>Tracheophyta</taxon>
        <taxon>Spermatophyta</taxon>
        <taxon>Pinopsida</taxon>
        <taxon>Pinidae</taxon>
        <taxon>Conifers II</taxon>
        <taxon>Cupressales</taxon>
        <taxon>Cupressaceae</taxon>
        <taxon>Cryptomeria</taxon>
    </lineage>
</organism>
<reference evidence="1" key="1">
    <citation type="submission" date="2022-12" db="EMBL/GenBank/DDBJ databases">
        <title>Chromosome-Level Genome Assembly of Japanese Cedar (Cryptomeriajaponica D. Don).</title>
        <authorList>
            <person name="Fujino T."/>
            <person name="Yamaguchi K."/>
            <person name="Yokoyama T."/>
            <person name="Hamanaka T."/>
            <person name="Harazono Y."/>
            <person name="Kamada H."/>
            <person name="Kobayashi W."/>
            <person name="Ujino-Ihara T."/>
            <person name="Uchiyama K."/>
            <person name="Matsumoto A."/>
            <person name="Izuno A."/>
            <person name="Tsumura Y."/>
            <person name="Toyoda A."/>
            <person name="Shigenobu S."/>
            <person name="Moriguchi Y."/>
            <person name="Ueno S."/>
            <person name="Kasahara M."/>
        </authorList>
    </citation>
    <scope>NUCLEOTIDE SEQUENCE</scope>
</reference>
<proteinExistence type="predicted"/>